<sequence>MSTDKASLLSLSLSLYISLEIRLQIYTLLLAPPPYSKHFPHQPPIRAASSAPTASSTSRPRRSSTQTASSPAPPCCPPSFSPPAALLRPRPQPSALRRIRRFHLVLRLDCDTPCSRTAFAAAFTGLDELVVHVVQAVFLGGGCANMRVLEGVTGVRRVTRPGQHHGLRGPCPLA</sequence>
<evidence type="ECO:0000256" key="1">
    <source>
        <dbReference type="SAM" id="MobiDB-lite"/>
    </source>
</evidence>
<dbReference type="AlphaFoldDB" id="A0A2S4KXW5"/>
<evidence type="ECO:0000313" key="2">
    <source>
        <dbReference type="EMBL" id="POR35030.1"/>
    </source>
</evidence>
<protein>
    <submittedName>
        <fullName evidence="2">Uncharacterized protein</fullName>
    </submittedName>
</protein>
<reference evidence="2 3" key="1">
    <citation type="submission" date="2018-01" db="EMBL/GenBank/DDBJ databases">
        <title>Harnessing the power of phylogenomics to disentangle the directionality and signatures of interkingdom host jumping in the parasitic fungal genus Tolypocladium.</title>
        <authorList>
            <person name="Quandt C.A."/>
            <person name="Patterson W."/>
            <person name="Spatafora J.W."/>
        </authorList>
    </citation>
    <scope>NUCLEOTIDE SEQUENCE [LARGE SCALE GENOMIC DNA]</scope>
    <source>
        <strain evidence="2 3">NRBC 100945</strain>
    </source>
</reference>
<feature type="region of interest" description="Disordered" evidence="1">
    <location>
        <begin position="41"/>
        <end position="76"/>
    </location>
</feature>
<name>A0A2S4KXW5_9HYPO</name>
<accession>A0A2S4KXW5</accession>
<dbReference type="EMBL" id="PKSG01000473">
    <property type="protein sequence ID" value="POR35030.1"/>
    <property type="molecule type" value="Genomic_DNA"/>
</dbReference>
<dbReference type="Proteomes" id="UP000237481">
    <property type="component" value="Unassembled WGS sequence"/>
</dbReference>
<feature type="compositionally biased region" description="Low complexity" evidence="1">
    <location>
        <begin position="44"/>
        <end position="70"/>
    </location>
</feature>
<comment type="caution">
    <text evidence="2">The sequence shown here is derived from an EMBL/GenBank/DDBJ whole genome shotgun (WGS) entry which is preliminary data.</text>
</comment>
<proteinExistence type="predicted"/>
<gene>
    <name evidence="2" type="ORF">TPAR_04771</name>
</gene>
<evidence type="ECO:0000313" key="3">
    <source>
        <dbReference type="Proteomes" id="UP000237481"/>
    </source>
</evidence>
<keyword evidence="3" id="KW-1185">Reference proteome</keyword>
<organism evidence="2 3">
    <name type="scientific">Tolypocladium paradoxum</name>
    <dbReference type="NCBI Taxonomy" id="94208"/>
    <lineage>
        <taxon>Eukaryota</taxon>
        <taxon>Fungi</taxon>
        <taxon>Dikarya</taxon>
        <taxon>Ascomycota</taxon>
        <taxon>Pezizomycotina</taxon>
        <taxon>Sordariomycetes</taxon>
        <taxon>Hypocreomycetidae</taxon>
        <taxon>Hypocreales</taxon>
        <taxon>Ophiocordycipitaceae</taxon>
        <taxon>Tolypocladium</taxon>
    </lineage>
</organism>
<dbReference type="OrthoDB" id="4927404at2759"/>